<gene>
    <name evidence="1" type="ORF">RIB2604_01703300</name>
</gene>
<sequence length="74" mass="8294">MEFAVSDTGVDECMREGRWLLGLMKLEMKAADGGKARVGRPGKSALDRLRQVIDSQHLGPSMYVMLQQKEQKVD</sequence>
<dbReference type="EMBL" id="BCWF01000017">
    <property type="protein sequence ID" value="GAT23192.1"/>
    <property type="molecule type" value="Genomic_DNA"/>
</dbReference>
<evidence type="ECO:0000313" key="1">
    <source>
        <dbReference type="EMBL" id="GAT23192.1"/>
    </source>
</evidence>
<reference evidence="1 2" key="1">
    <citation type="journal article" date="2016" name="DNA Res.">
        <title>Genome sequence of Aspergillus luchuensis NBRC 4314.</title>
        <authorList>
            <person name="Yamada O."/>
            <person name="Machida M."/>
            <person name="Hosoyama A."/>
            <person name="Goto M."/>
            <person name="Takahashi T."/>
            <person name="Futagami T."/>
            <person name="Yamagata Y."/>
            <person name="Takeuchi M."/>
            <person name="Kobayashi T."/>
            <person name="Koike H."/>
            <person name="Abe K."/>
            <person name="Asai K."/>
            <person name="Arita M."/>
            <person name="Fujita N."/>
            <person name="Fukuda K."/>
            <person name="Higa K."/>
            <person name="Horikawa H."/>
            <person name="Ishikawa T."/>
            <person name="Jinno K."/>
            <person name="Kato Y."/>
            <person name="Kirimura K."/>
            <person name="Mizutani O."/>
            <person name="Nakasone K."/>
            <person name="Sano M."/>
            <person name="Shiraishi Y."/>
            <person name="Tsukahara M."/>
            <person name="Gomi K."/>
        </authorList>
    </citation>
    <scope>NUCLEOTIDE SEQUENCE [LARGE SCALE GENOMIC DNA]</scope>
    <source>
        <strain evidence="1 2">RIB 2604</strain>
    </source>
</reference>
<dbReference type="AlphaFoldDB" id="A0A146FBZ5"/>
<accession>A0A146FBZ5</accession>
<evidence type="ECO:0000313" key="2">
    <source>
        <dbReference type="Proteomes" id="UP000075230"/>
    </source>
</evidence>
<name>A0A146FBZ5_ASPKA</name>
<reference evidence="2" key="2">
    <citation type="submission" date="2016-02" db="EMBL/GenBank/DDBJ databases">
        <title>Genome sequencing of Aspergillus luchuensis NBRC 4314.</title>
        <authorList>
            <person name="Yamada O."/>
        </authorList>
    </citation>
    <scope>NUCLEOTIDE SEQUENCE [LARGE SCALE GENOMIC DNA]</scope>
    <source>
        <strain evidence="2">RIB 2604</strain>
    </source>
</reference>
<dbReference type="Proteomes" id="UP000075230">
    <property type="component" value="Unassembled WGS sequence"/>
</dbReference>
<proteinExistence type="predicted"/>
<comment type="caution">
    <text evidence="1">The sequence shown here is derived from an EMBL/GenBank/DDBJ whole genome shotgun (WGS) entry which is preliminary data.</text>
</comment>
<protein>
    <submittedName>
        <fullName evidence="1">Sulfide quinone reductase</fullName>
    </submittedName>
</protein>
<organism evidence="1 2">
    <name type="scientific">Aspergillus kawachii</name>
    <name type="common">White koji mold</name>
    <name type="synonym">Aspergillus awamori var. kawachi</name>
    <dbReference type="NCBI Taxonomy" id="1069201"/>
    <lineage>
        <taxon>Eukaryota</taxon>
        <taxon>Fungi</taxon>
        <taxon>Dikarya</taxon>
        <taxon>Ascomycota</taxon>
        <taxon>Pezizomycotina</taxon>
        <taxon>Eurotiomycetes</taxon>
        <taxon>Eurotiomycetidae</taxon>
        <taxon>Eurotiales</taxon>
        <taxon>Aspergillaceae</taxon>
        <taxon>Aspergillus</taxon>
        <taxon>Aspergillus subgen. Circumdati</taxon>
    </lineage>
</organism>